<accession>A0ABV0X671</accession>
<dbReference type="Proteomes" id="UP001444071">
    <property type="component" value="Unassembled WGS sequence"/>
</dbReference>
<evidence type="ECO:0000313" key="3">
    <source>
        <dbReference type="Proteomes" id="UP001444071"/>
    </source>
</evidence>
<dbReference type="PANTHER" id="PTHR21567:SF28">
    <property type="entry name" value="CLIP-ASSOCIATING PROTEIN 1"/>
    <property type="match status" value="1"/>
</dbReference>
<name>A0ABV0X671_9TELE</name>
<protein>
    <submittedName>
        <fullName evidence="2">CLIP-associating protein 1</fullName>
    </submittedName>
</protein>
<reference evidence="2 3" key="1">
    <citation type="submission" date="2021-06" db="EMBL/GenBank/DDBJ databases">
        <authorList>
            <person name="Palmer J.M."/>
        </authorList>
    </citation>
    <scope>NUCLEOTIDE SEQUENCE [LARGE SCALE GENOMIC DNA]</scope>
    <source>
        <strain evidence="2 3">XR_2019</strain>
        <tissue evidence="2">Muscle</tissue>
    </source>
</reference>
<sequence>AAQVVLIALFELNTPEFTMLLGALPKTFQDGATKLLHNHLKNSSNTSSNVGSPSNTIVRTAPRHTPSRTSPLTSPTNCSHGGLSPSRLWGLGVEGLSKHPPAPPPPPLPHSAPAAPCFRALRRAFSPSMMEYDTENMNAEEIYSSLRGVTEAIQSFSYRSQEDLNEPLRRDGKRDDAVGREGVALSPGSDARLGLDVVEGGRTALDNKTSLLNTPSPRSFSGPRSREFSPFGYGDTICTYDKSALKEAVFDDDVEQFRDCRRQESGENKTSLPKGFAPGKHAFPE</sequence>
<feature type="compositionally biased region" description="Low complexity" evidence="1">
    <location>
        <begin position="67"/>
        <end position="76"/>
    </location>
</feature>
<feature type="compositionally biased region" description="Pro residues" evidence="1">
    <location>
        <begin position="100"/>
        <end position="110"/>
    </location>
</feature>
<evidence type="ECO:0000256" key="1">
    <source>
        <dbReference type="SAM" id="MobiDB-lite"/>
    </source>
</evidence>
<feature type="compositionally biased region" description="Basic and acidic residues" evidence="1">
    <location>
        <begin position="160"/>
        <end position="179"/>
    </location>
</feature>
<organism evidence="2 3">
    <name type="scientific">Xenotaenia resolanae</name>
    <dbReference type="NCBI Taxonomy" id="208358"/>
    <lineage>
        <taxon>Eukaryota</taxon>
        <taxon>Metazoa</taxon>
        <taxon>Chordata</taxon>
        <taxon>Craniata</taxon>
        <taxon>Vertebrata</taxon>
        <taxon>Euteleostomi</taxon>
        <taxon>Actinopterygii</taxon>
        <taxon>Neopterygii</taxon>
        <taxon>Teleostei</taxon>
        <taxon>Neoteleostei</taxon>
        <taxon>Acanthomorphata</taxon>
        <taxon>Ovalentaria</taxon>
        <taxon>Atherinomorphae</taxon>
        <taxon>Cyprinodontiformes</taxon>
        <taxon>Goodeidae</taxon>
        <taxon>Xenotaenia</taxon>
    </lineage>
</organism>
<dbReference type="EMBL" id="JAHRIM010091454">
    <property type="protein sequence ID" value="MEQ2277398.1"/>
    <property type="molecule type" value="Genomic_DNA"/>
</dbReference>
<dbReference type="InterPro" id="IPR011989">
    <property type="entry name" value="ARM-like"/>
</dbReference>
<proteinExistence type="predicted"/>
<gene>
    <name evidence="2" type="primary">CLASP1_1</name>
    <name evidence="2" type="ORF">XENORESO_002186</name>
</gene>
<keyword evidence="3" id="KW-1185">Reference proteome</keyword>
<feature type="compositionally biased region" description="Low complexity" evidence="1">
    <location>
        <begin position="42"/>
        <end position="55"/>
    </location>
</feature>
<feature type="region of interest" description="Disordered" evidence="1">
    <location>
        <begin position="39"/>
        <end position="114"/>
    </location>
</feature>
<dbReference type="Gene3D" id="1.25.10.10">
    <property type="entry name" value="Leucine-rich Repeat Variant"/>
    <property type="match status" value="1"/>
</dbReference>
<feature type="region of interest" description="Disordered" evidence="1">
    <location>
        <begin position="158"/>
        <end position="181"/>
    </location>
</feature>
<dbReference type="PANTHER" id="PTHR21567">
    <property type="entry name" value="CLASP"/>
    <property type="match status" value="1"/>
</dbReference>
<comment type="caution">
    <text evidence="2">The sequence shown here is derived from an EMBL/GenBank/DDBJ whole genome shotgun (WGS) entry which is preliminary data.</text>
</comment>
<feature type="non-terminal residue" evidence="2">
    <location>
        <position position="1"/>
    </location>
</feature>
<feature type="region of interest" description="Disordered" evidence="1">
    <location>
        <begin position="262"/>
        <end position="285"/>
    </location>
</feature>
<evidence type="ECO:0000313" key="2">
    <source>
        <dbReference type="EMBL" id="MEQ2277398.1"/>
    </source>
</evidence>